<evidence type="ECO:0000313" key="3">
    <source>
        <dbReference type="Proteomes" id="UP000886595"/>
    </source>
</evidence>
<feature type="compositionally biased region" description="Basic and acidic residues" evidence="1">
    <location>
        <begin position="273"/>
        <end position="286"/>
    </location>
</feature>
<feature type="compositionally biased region" description="Basic and acidic residues" evidence="1">
    <location>
        <begin position="186"/>
        <end position="202"/>
    </location>
</feature>
<feature type="region of interest" description="Disordered" evidence="1">
    <location>
        <begin position="25"/>
        <end position="286"/>
    </location>
</feature>
<feature type="compositionally biased region" description="Basic and acidic residues" evidence="1">
    <location>
        <begin position="246"/>
        <end position="257"/>
    </location>
</feature>
<dbReference type="OrthoDB" id="10624505at2759"/>
<dbReference type="EMBL" id="JAAMPC010000008">
    <property type="protein sequence ID" value="KAG2298534.1"/>
    <property type="molecule type" value="Genomic_DNA"/>
</dbReference>
<feature type="compositionally biased region" description="Polar residues" evidence="1">
    <location>
        <begin position="150"/>
        <end position="167"/>
    </location>
</feature>
<feature type="compositionally biased region" description="Basic and acidic residues" evidence="1">
    <location>
        <begin position="88"/>
        <end position="117"/>
    </location>
</feature>
<proteinExistence type="predicted"/>
<dbReference type="Proteomes" id="UP000886595">
    <property type="component" value="Unassembled WGS sequence"/>
</dbReference>
<keyword evidence="3" id="KW-1185">Reference proteome</keyword>
<protein>
    <submittedName>
        <fullName evidence="2">Uncharacterized protein</fullName>
    </submittedName>
</protein>
<evidence type="ECO:0000256" key="1">
    <source>
        <dbReference type="SAM" id="MobiDB-lite"/>
    </source>
</evidence>
<organism evidence="2 3">
    <name type="scientific">Brassica carinata</name>
    <name type="common">Ethiopian mustard</name>
    <name type="synonym">Abyssinian cabbage</name>
    <dbReference type="NCBI Taxonomy" id="52824"/>
    <lineage>
        <taxon>Eukaryota</taxon>
        <taxon>Viridiplantae</taxon>
        <taxon>Streptophyta</taxon>
        <taxon>Embryophyta</taxon>
        <taxon>Tracheophyta</taxon>
        <taxon>Spermatophyta</taxon>
        <taxon>Magnoliopsida</taxon>
        <taxon>eudicotyledons</taxon>
        <taxon>Gunneridae</taxon>
        <taxon>Pentapetalae</taxon>
        <taxon>rosids</taxon>
        <taxon>malvids</taxon>
        <taxon>Brassicales</taxon>
        <taxon>Brassicaceae</taxon>
        <taxon>Brassiceae</taxon>
        <taxon>Brassica</taxon>
    </lineage>
</organism>
<gene>
    <name evidence="2" type="ORF">Bca52824_035006</name>
</gene>
<reference evidence="2 3" key="1">
    <citation type="submission" date="2020-02" db="EMBL/GenBank/DDBJ databases">
        <authorList>
            <person name="Ma Q."/>
            <person name="Huang Y."/>
            <person name="Song X."/>
            <person name="Pei D."/>
        </authorList>
    </citation>
    <scope>NUCLEOTIDE SEQUENCE [LARGE SCALE GENOMIC DNA]</scope>
    <source>
        <strain evidence="2">Sxm20200214</strain>
        <tissue evidence="2">Leaf</tissue>
    </source>
</reference>
<dbReference type="AlphaFoldDB" id="A0A8X7S137"/>
<accession>A0A8X7S137</accession>
<feature type="compositionally biased region" description="Basic and acidic residues" evidence="1">
    <location>
        <begin position="55"/>
        <end position="80"/>
    </location>
</feature>
<comment type="caution">
    <text evidence="2">The sequence shown here is derived from an EMBL/GenBank/DDBJ whole genome shotgun (WGS) entry which is preliminary data.</text>
</comment>
<sequence length="286" mass="32180">MKCIHMITILAGQYNVPTDRNLRQQDILRGELSPYNGHEKAPKQQNVAKLPINRKLFDEKEASPKPKQGRSSDKTGKETTKAWVVKAFGDKAKKNTEEPVRKNPKETKEGHEDDAKKSNFKQASWYRDPDMEITKAASDPGRVINRGLLTKQSQKPLVQGNENSSVCSEALMEPNDVDEVISPLKEILKGKNQREAGDDRGGRRGAPIKSRLGPRTDATLQARKKIARSPYRTYNSRKRQAVSYEESPKKKVQDNRTKRAHGALPLPPTVDPDTGKKKEEPKKLVV</sequence>
<evidence type="ECO:0000313" key="2">
    <source>
        <dbReference type="EMBL" id="KAG2298534.1"/>
    </source>
</evidence>
<name>A0A8X7S137_BRACI</name>